<dbReference type="Pfam" id="PF00356">
    <property type="entry name" value="LacI"/>
    <property type="match status" value="1"/>
</dbReference>
<evidence type="ECO:0000256" key="3">
    <source>
        <dbReference type="ARBA" id="ARBA00023163"/>
    </source>
</evidence>
<dbReference type="GO" id="GO:0000976">
    <property type="term" value="F:transcription cis-regulatory region binding"/>
    <property type="evidence" value="ECO:0007669"/>
    <property type="project" value="TreeGrafter"/>
</dbReference>
<keyword evidence="2" id="KW-0238">DNA-binding</keyword>
<dbReference type="PANTHER" id="PTHR30146">
    <property type="entry name" value="LACI-RELATED TRANSCRIPTIONAL REPRESSOR"/>
    <property type="match status" value="1"/>
</dbReference>
<gene>
    <name evidence="6" type="ORF">SAMN02745129_0191</name>
</gene>
<dbReference type="GO" id="GO:0003700">
    <property type="term" value="F:DNA-binding transcription factor activity"/>
    <property type="evidence" value="ECO:0007669"/>
    <property type="project" value="TreeGrafter"/>
</dbReference>
<dbReference type="Pfam" id="PF00532">
    <property type="entry name" value="Peripla_BP_1"/>
    <property type="match status" value="1"/>
</dbReference>
<dbReference type="InterPro" id="IPR000843">
    <property type="entry name" value="HTH_LacI"/>
</dbReference>
<dbReference type="InterPro" id="IPR001761">
    <property type="entry name" value="Peripla_BP/Lac1_sug-bd_dom"/>
</dbReference>
<dbReference type="Gene3D" id="1.10.260.40">
    <property type="entry name" value="lambda repressor-like DNA-binding domains"/>
    <property type="match status" value="1"/>
</dbReference>
<dbReference type="RefSeq" id="WP_067662441.1">
    <property type="nucleotide sequence ID" value="NZ_FQXG01000011.1"/>
</dbReference>
<feature type="domain" description="HTH lacI-type" evidence="4">
    <location>
        <begin position="7"/>
        <end position="61"/>
    </location>
</feature>
<dbReference type="PANTHER" id="PTHR30146:SF2">
    <property type="entry name" value="HTH-TYPE TRANSCRIPTIONAL REGULATOR GNTR"/>
    <property type="match status" value="1"/>
</dbReference>
<feature type="domain" description="HTH cro/C1-type" evidence="5">
    <location>
        <begin position="8"/>
        <end position="51"/>
    </location>
</feature>
<dbReference type="SUPFAM" id="SSF47413">
    <property type="entry name" value="lambda repressor-like DNA-binding domains"/>
    <property type="match status" value="1"/>
</dbReference>
<dbReference type="Gene3D" id="3.40.50.2300">
    <property type="match status" value="2"/>
</dbReference>
<dbReference type="InterPro" id="IPR028082">
    <property type="entry name" value="Peripla_BP_I"/>
</dbReference>
<accession>A0A1M5ZF34</accession>
<evidence type="ECO:0000256" key="1">
    <source>
        <dbReference type="ARBA" id="ARBA00023015"/>
    </source>
</evidence>
<name>A0A1M5ZF34_9GAMM</name>
<evidence type="ECO:0000259" key="5">
    <source>
        <dbReference type="PROSITE" id="PS50943"/>
    </source>
</evidence>
<evidence type="ECO:0000313" key="7">
    <source>
        <dbReference type="Proteomes" id="UP000184268"/>
    </source>
</evidence>
<dbReference type="CDD" id="cd01392">
    <property type="entry name" value="HTH_LacI"/>
    <property type="match status" value="1"/>
</dbReference>
<dbReference type="OrthoDB" id="9798934at2"/>
<organism evidence="6 7">
    <name type="scientific">Ferrimonas marina</name>
    <dbReference type="NCBI Taxonomy" id="299255"/>
    <lineage>
        <taxon>Bacteria</taxon>
        <taxon>Pseudomonadati</taxon>
        <taxon>Pseudomonadota</taxon>
        <taxon>Gammaproteobacteria</taxon>
        <taxon>Alteromonadales</taxon>
        <taxon>Ferrimonadaceae</taxon>
        <taxon>Ferrimonas</taxon>
    </lineage>
</organism>
<proteinExistence type="predicted"/>
<dbReference type="PROSITE" id="PS50943">
    <property type="entry name" value="HTH_CROC1"/>
    <property type="match status" value="1"/>
</dbReference>
<evidence type="ECO:0000256" key="2">
    <source>
        <dbReference type="ARBA" id="ARBA00023125"/>
    </source>
</evidence>
<dbReference type="SUPFAM" id="SSF53822">
    <property type="entry name" value="Periplasmic binding protein-like I"/>
    <property type="match status" value="1"/>
</dbReference>
<dbReference type="InterPro" id="IPR001387">
    <property type="entry name" value="Cro/C1-type_HTH"/>
</dbReference>
<dbReference type="PROSITE" id="PS50932">
    <property type="entry name" value="HTH_LACI_2"/>
    <property type="match status" value="1"/>
</dbReference>
<dbReference type="AlphaFoldDB" id="A0A1M5ZF34"/>
<dbReference type="SMART" id="SM00354">
    <property type="entry name" value="HTH_LACI"/>
    <property type="match status" value="1"/>
</dbReference>
<keyword evidence="1" id="KW-0805">Transcription regulation</keyword>
<keyword evidence="3" id="KW-0804">Transcription</keyword>
<evidence type="ECO:0000259" key="4">
    <source>
        <dbReference type="PROSITE" id="PS50932"/>
    </source>
</evidence>
<protein>
    <submittedName>
        <fullName evidence="6">Transcriptional regulator, LacI family</fullName>
    </submittedName>
</protein>
<reference evidence="6 7" key="1">
    <citation type="submission" date="2016-11" db="EMBL/GenBank/DDBJ databases">
        <authorList>
            <person name="Jaros S."/>
            <person name="Januszkiewicz K."/>
            <person name="Wedrychowicz H."/>
        </authorList>
    </citation>
    <scope>NUCLEOTIDE SEQUENCE [LARGE SCALE GENOMIC DNA]</scope>
    <source>
        <strain evidence="6 7">DSM 16917</strain>
    </source>
</reference>
<dbReference type="Proteomes" id="UP000184268">
    <property type="component" value="Unassembled WGS sequence"/>
</dbReference>
<keyword evidence="7" id="KW-1185">Reference proteome</keyword>
<sequence length="332" mass="35991">MNRKKRPTLQDVADQVGLTKMTVSRYLREPSRVSEQTGARIAEALETLGYIPNRAPDILSNAKSRAIGVLVPSLTNQVFAEVIRGIESVTAPAGYQTMLAHYGYDAEVEQERITALLSYHVDALLLSESEHSERTLRMVETAGIPVVEMMDVVAEPIQQSVGVDNEAAAYAMVSAMIAKGYRHIVYLGARMDRRTRLRQQGYEAAMAAHGLQAATVATPQPSNFSLGAQLLDQALARYPQMDAVFCTNDDLAAGVVFECQRRGMAVPGQLGVAGFHGLDFGQAMSPQLATVMTPRFDIGARAAQRVLAQLDQDAPVGENEVLPYQLALTGSL</sequence>
<dbReference type="CDD" id="cd01575">
    <property type="entry name" value="PBP1_GntR"/>
    <property type="match status" value="1"/>
</dbReference>
<evidence type="ECO:0000313" key="6">
    <source>
        <dbReference type="EMBL" id="SHI22794.1"/>
    </source>
</evidence>
<dbReference type="InterPro" id="IPR010982">
    <property type="entry name" value="Lambda_DNA-bd_dom_sf"/>
</dbReference>
<dbReference type="EMBL" id="FQXG01000011">
    <property type="protein sequence ID" value="SHI22794.1"/>
    <property type="molecule type" value="Genomic_DNA"/>
</dbReference>
<dbReference type="STRING" id="299255.SAMN02745129_0191"/>